<feature type="domain" description="O-methyltransferase C-terminal" evidence="4">
    <location>
        <begin position="187"/>
        <end position="407"/>
    </location>
</feature>
<dbReference type="InterPro" id="IPR036388">
    <property type="entry name" value="WH-like_DNA-bd_sf"/>
</dbReference>
<dbReference type="PROSITE" id="PS51683">
    <property type="entry name" value="SAM_OMT_II"/>
    <property type="match status" value="1"/>
</dbReference>
<name>A0A369JBC2_HYPMA</name>
<evidence type="ECO:0000256" key="3">
    <source>
        <dbReference type="ARBA" id="ARBA00022691"/>
    </source>
</evidence>
<evidence type="ECO:0000256" key="2">
    <source>
        <dbReference type="ARBA" id="ARBA00022679"/>
    </source>
</evidence>
<protein>
    <submittedName>
        <fullName evidence="5">O-methyltransferase SfmM3</fullName>
    </submittedName>
</protein>
<dbReference type="PANTHER" id="PTHR43712">
    <property type="entry name" value="PUTATIVE (AFU_ORTHOLOGUE AFUA_4G14580)-RELATED"/>
    <property type="match status" value="1"/>
</dbReference>
<comment type="caution">
    <text evidence="5">The sequence shown here is derived from an EMBL/GenBank/DDBJ whole genome shotgun (WGS) entry which is preliminary data.</text>
</comment>
<dbReference type="EMBL" id="LUEZ02000080">
    <property type="protein sequence ID" value="RDB19401.1"/>
    <property type="molecule type" value="Genomic_DNA"/>
</dbReference>
<dbReference type="Pfam" id="PF00891">
    <property type="entry name" value="Methyltransf_2"/>
    <property type="match status" value="1"/>
</dbReference>
<dbReference type="InterPro" id="IPR036390">
    <property type="entry name" value="WH_DNA-bd_sf"/>
</dbReference>
<reference evidence="5" key="1">
    <citation type="submission" date="2018-04" db="EMBL/GenBank/DDBJ databases">
        <title>Whole genome sequencing of Hypsizygus marmoreus.</title>
        <authorList>
            <person name="Choi I.-G."/>
            <person name="Min B."/>
            <person name="Kim J.-G."/>
            <person name="Kim S."/>
            <person name="Oh Y.-L."/>
            <person name="Kong W.-S."/>
            <person name="Park H."/>
            <person name="Jeong J."/>
            <person name="Song E.-S."/>
        </authorList>
    </citation>
    <scope>NUCLEOTIDE SEQUENCE [LARGE SCALE GENOMIC DNA]</scope>
    <source>
        <strain evidence="5">51987-8</strain>
    </source>
</reference>
<dbReference type="SUPFAM" id="SSF53335">
    <property type="entry name" value="S-adenosyl-L-methionine-dependent methyltransferases"/>
    <property type="match status" value="1"/>
</dbReference>
<dbReference type="InParanoid" id="A0A369JBC2"/>
<evidence type="ECO:0000313" key="5">
    <source>
        <dbReference type="EMBL" id="RDB19401.1"/>
    </source>
</evidence>
<dbReference type="PANTHER" id="PTHR43712:SF2">
    <property type="entry name" value="O-METHYLTRANSFERASE CICE"/>
    <property type="match status" value="1"/>
</dbReference>
<evidence type="ECO:0000259" key="4">
    <source>
        <dbReference type="Pfam" id="PF00891"/>
    </source>
</evidence>
<organism evidence="5 6">
    <name type="scientific">Hypsizygus marmoreus</name>
    <name type="common">White beech mushroom</name>
    <name type="synonym">Agaricus marmoreus</name>
    <dbReference type="NCBI Taxonomy" id="39966"/>
    <lineage>
        <taxon>Eukaryota</taxon>
        <taxon>Fungi</taxon>
        <taxon>Dikarya</taxon>
        <taxon>Basidiomycota</taxon>
        <taxon>Agaricomycotina</taxon>
        <taxon>Agaricomycetes</taxon>
        <taxon>Agaricomycetidae</taxon>
        <taxon>Agaricales</taxon>
        <taxon>Tricholomatineae</taxon>
        <taxon>Lyophyllaceae</taxon>
        <taxon>Hypsizygus</taxon>
    </lineage>
</organism>
<dbReference type="InterPro" id="IPR001077">
    <property type="entry name" value="COMT_C"/>
</dbReference>
<keyword evidence="3" id="KW-0949">S-adenosyl-L-methionine</keyword>
<dbReference type="Gene3D" id="3.40.50.150">
    <property type="entry name" value="Vaccinia Virus protein VP39"/>
    <property type="match status" value="1"/>
</dbReference>
<evidence type="ECO:0000256" key="1">
    <source>
        <dbReference type="ARBA" id="ARBA00022603"/>
    </source>
</evidence>
<dbReference type="SUPFAM" id="SSF46785">
    <property type="entry name" value="Winged helix' DNA-binding domain"/>
    <property type="match status" value="1"/>
</dbReference>
<dbReference type="AlphaFoldDB" id="A0A369JBC2"/>
<keyword evidence="2" id="KW-0808">Transferase</keyword>
<keyword evidence="6" id="KW-1185">Reference proteome</keyword>
<dbReference type="GO" id="GO:0008171">
    <property type="term" value="F:O-methyltransferase activity"/>
    <property type="evidence" value="ECO:0007669"/>
    <property type="project" value="InterPro"/>
</dbReference>
<sequence length="427" mass="46612">MTLETPTPVYIAEEILRLTQSAFAPPSTDPAGAHVDPLALYDAKIRMQDLCDTLLQSVLGRLEYTVLLAESCQESSALGFVTTLGIADIIGDGTASVDELSDKSGADAQFLSIAMSCLSKHGYFEEVGGFGTKIYRNNALSEILREGHPESVKDAVGFVCDEGFKATSYLSEASKPVTEGEKRLPAVNIAFGFKKSVFEWMSDQEWRGRRMGKAMQQLHRMANGNVVSDYPWTDLASPVVDVGGGIGSLEIALLKHEEAGGANTELRFNIFDIPRTIKNARKTWMMQPAGAAARVSFTTGNFLAPSLNKTSLPRGQPTYLIRHVLHDWTDDQVMQILGNVRQAMLAPPSTPNTAKVAGKPKLVLCEMLLRASSARFVRTTSMQLLALNNGFTRTETEMVRLVEKSGFAVDRVHHMRAVDSIIEASPV</sequence>
<evidence type="ECO:0000313" key="6">
    <source>
        <dbReference type="Proteomes" id="UP000076154"/>
    </source>
</evidence>
<keyword evidence="1" id="KW-0489">Methyltransferase</keyword>
<dbReference type="InterPro" id="IPR016461">
    <property type="entry name" value="COMT-like"/>
</dbReference>
<dbReference type="InterPro" id="IPR029063">
    <property type="entry name" value="SAM-dependent_MTases_sf"/>
</dbReference>
<dbReference type="Gene3D" id="1.10.10.10">
    <property type="entry name" value="Winged helix-like DNA-binding domain superfamily/Winged helix DNA-binding domain"/>
    <property type="match status" value="1"/>
</dbReference>
<dbReference type="GO" id="GO:0032259">
    <property type="term" value="P:methylation"/>
    <property type="evidence" value="ECO:0007669"/>
    <property type="project" value="UniProtKB-KW"/>
</dbReference>
<dbReference type="Proteomes" id="UP000076154">
    <property type="component" value="Unassembled WGS sequence"/>
</dbReference>
<proteinExistence type="predicted"/>
<dbReference type="OrthoDB" id="1606438at2759"/>
<accession>A0A369JBC2</accession>
<gene>
    <name evidence="5" type="primary">sfmM3</name>
    <name evidence="5" type="ORF">Hypma_013482</name>
</gene>